<organism evidence="1 2">
    <name type="scientific">Acinetobacter soli</name>
    <dbReference type="NCBI Taxonomy" id="487316"/>
    <lineage>
        <taxon>Bacteria</taxon>
        <taxon>Pseudomonadati</taxon>
        <taxon>Pseudomonadota</taxon>
        <taxon>Gammaproteobacteria</taxon>
        <taxon>Moraxellales</taxon>
        <taxon>Moraxellaceae</taxon>
        <taxon>Acinetobacter</taxon>
    </lineage>
</organism>
<dbReference type="RefSeq" id="WP_076032289.1">
    <property type="nucleotide sequence ID" value="NZ_BKXY01000006.1"/>
</dbReference>
<reference evidence="1 2" key="1">
    <citation type="submission" date="2016-08" db="EMBL/GenBank/DDBJ databases">
        <title>Complete genome sequence of Acinetobacter baylyi strain GFJ2.</title>
        <authorList>
            <person name="Tabata M."/>
            <person name="Kuboki S."/>
            <person name="Gibu N."/>
            <person name="Kinouchi Y."/>
            <person name="Vangnai A."/>
            <person name="Kasai D."/>
            <person name="Fukuda M."/>
        </authorList>
    </citation>
    <scope>NUCLEOTIDE SEQUENCE [LARGE SCALE GENOMIC DNA]</scope>
    <source>
        <strain evidence="1 2">GFJ2</strain>
    </source>
</reference>
<sequence length="125" mass="14593">MKKLQFMSHHPHNQSMADRESLMTQEYVAALLFKQLGDYGFDAQQIDHADHNVAVRIINQRLPLSVICQSSDATGQMMCEISADRNEQQDWFEKIEMQSVMRQLAHAIENSLKSDHYFSCFEWKN</sequence>
<dbReference type="Proteomes" id="UP000185674">
    <property type="component" value="Chromosome"/>
</dbReference>
<dbReference type="EMBL" id="CP016896">
    <property type="protein sequence ID" value="APV35177.1"/>
    <property type="molecule type" value="Genomic_DNA"/>
</dbReference>
<dbReference type="STRING" id="487316.BEN76_03740"/>
<evidence type="ECO:0000313" key="1">
    <source>
        <dbReference type="EMBL" id="APV35177.1"/>
    </source>
</evidence>
<proteinExistence type="predicted"/>
<dbReference type="AlphaFoldDB" id="A0A1P8EG50"/>
<accession>A0A1P8EG50</accession>
<name>A0A1P8EG50_9GAMM</name>
<gene>
    <name evidence="1" type="ORF">BEN76_03740</name>
</gene>
<protein>
    <submittedName>
        <fullName evidence="1">Uncharacterized protein</fullName>
    </submittedName>
</protein>
<evidence type="ECO:0000313" key="2">
    <source>
        <dbReference type="Proteomes" id="UP000185674"/>
    </source>
</evidence>
<dbReference type="KEGG" id="asol:BEN76_03740"/>
<dbReference type="eggNOG" id="ENOG5031R9A">
    <property type="taxonomic scope" value="Bacteria"/>
</dbReference>